<dbReference type="RefSeq" id="WP_027422519.1">
    <property type="nucleotide sequence ID" value="NZ_FOGW01000017.1"/>
</dbReference>
<evidence type="ECO:0000313" key="2">
    <source>
        <dbReference type="Proteomes" id="UP000182471"/>
    </source>
</evidence>
<protein>
    <recommendedName>
        <fullName evidence="3">Subtilin biosynthesis sensor protein SpaK</fullName>
    </recommendedName>
</protein>
<evidence type="ECO:0000313" key="1">
    <source>
        <dbReference type="EMBL" id="SER96626.1"/>
    </source>
</evidence>
<gene>
    <name evidence="1" type="ORF">SAMN02910429_01635</name>
</gene>
<dbReference type="EMBL" id="FOGW01000017">
    <property type="protein sequence ID" value="SER96626.1"/>
    <property type="molecule type" value="Genomic_DNA"/>
</dbReference>
<reference evidence="2" key="1">
    <citation type="submission" date="2016-10" db="EMBL/GenBank/DDBJ databases">
        <authorList>
            <person name="Varghese N."/>
            <person name="Submissions S."/>
        </authorList>
    </citation>
    <scope>NUCLEOTIDE SEQUENCE [LARGE SCALE GENOMIC DNA]</scope>
    <source>
        <strain evidence="2">S1b</strain>
    </source>
</reference>
<keyword evidence="2" id="KW-1185">Reference proteome</keyword>
<evidence type="ECO:0008006" key="3">
    <source>
        <dbReference type="Google" id="ProtNLM"/>
    </source>
</evidence>
<dbReference type="AlphaFoldDB" id="A0A1H9THQ4"/>
<organism evidence="1 2">
    <name type="scientific">Lachnobacterium bovis</name>
    <dbReference type="NCBI Taxonomy" id="140626"/>
    <lineage>
        <taxon>Bacteria</taxon>
        <taxon>Bacillati</taxon>
        <taxon>Bacillota</taxon>
        <taxon>Clostridia</taxon>
        <taxon>Lachnospirales</taxon>
        <taxon>Lachnospiraceae</taxon>
        <taxon>Lachnobacterium</taxon>
    </lineage>
</organism>
<proteinExistence type="predicted"/>
<dbReference type="Proteomes" id="UP000182471">
    <property type="component" value="Unassembled WGS sequence"/>
</dbReference>
<accession>A0A1H9THQ4</accession>
<name>A0A1H9THQ4_9FIRM</name>
<sequence length="148" mass="17359">MKFTTENELQNFDFKDAYISDIRFSLDNFMLYLDNVKILPSNSTNRDIRTMRTNNLILTLEKATITSFINEGYKVYNADGKLLKTVNDSPIPEENYKQAVNELISCTINNIEQTDDKYTISIDTEDHTYLLTLTSQRNLEDWNKYFNL</sequence>